<dbReference type="CDD" id="cd05233">
    <property type="entry name" value="SDR_c"/>
    <property type="match status" value="1"/>
</dbReference>
<dbReference type="PANTHER" id="PTHR42760:SF133">
    <property type="entry name" value="3-OXOACYL-[ACYL-CARRIER-PROTEIN] REDUCTASE"/>
    <property type="match status" value="1"/>
</dbReference>
<evidence type="ECO:0000313" key="4">
    <source>
        <dbReference type="Proteomes" id="UP000604475"/>
    </source>
</evidence>
<accession>A0A937RB60</accession>
<dbReference type="AlphaFoldDB" id="A0A937RB60"/>
<protein>
    <submittedName>
        <fullName evidence="3">SDR family oxidoreductase</fullName>
    </submittedName>
</protein>
<evidence type="ECO:0000313" key="3">
    <source>
        <dbReference type="EMBL" id="MBL7625684.1"/>
    </source>
</evidence>
<keyword evidence="2" id="KW-0560">Oxidoreductase</keyword>
<comment type="caution">
    <text evidence="3">The sequence shown here is derived from an EMBL/GenBank/DDBJ whole genome shotgun (WGS) entry which is preliminary data.</text>
</comment>
<comment type="similarity">
    <text evidence="1">Belongs to the short-chain dehydrogenases/reductases (SDR) family.</text>
</comment>
<dbReference type="InterPro" id="IPR002347">
    <property type="entry name" value="SDR_fam"/>
</dbReference>
<dbReference type="InterPro" id="IPR036291">
    <property type="entry name" value="NAD(P)-bd_dom_sf"/>
</dbReference>
<dbReference type="Gene3D" id="3.40.50.720">
    <property type="entry name" value="NAD(P)-binding Rossmann-like Domain"/>
    <property type="match status" value="1"/>
</dbReference>
<dbReference type="GO" id="GO:0016616">
    <property type="term" value="F:oxidoreductase activity, acting on the CH-OH group of donors, NAD or NADP as acceptor"/>
    <property type="evidence" value="ECO:0007669"/>
    <property type="project" value="TreeGrafter"/>
</dbReference>
<dbReference type="EMBL" id="JAEACQ010000022">
    <property type="protein sequence ID" value="MBL7625684.1"/>
    <property type="molecule type" value="Genomic_DNA"/>
</dbReference>
<proteinExistence type="inferred from homology"/>
<dbReference type="PRINTS" id="PR00081">
    <property type="entry name" value="GDHRDH"/>
</dbReference>
<gene>
    <name evidence="3" type="ORF">I7412_00500</name>
</gene>
<dbReference type="SUPFAM" id="SSF51735">
    <property type="entry name" value="NAD(P)-binding Rossmann-fold domains"/>
    <property type="match status" value="1"/>
</dbReference>
<dbReference type="PRINTS" id="PR00080">
    <property type="entry name" value="SDRFAMILY"/>
</dbReference>
<evidence type="ECO:0000256" key="1">
    <source>
        <dbReference type="ARBA" id="ARBA00006484"/>
    </source>
</evidence>
<sequence length="259" mass="26671">MTDRIEIPPAFPAVGDVRGKRVVLTGAGRGLGELLAHGFSRAGASVALVARTERDLKTVADDLPGPVLLFGGDVRDAAFNDAVADGTVEAWGGVDVWICNAGISPVVAGPLKTDPDVWRDVLDVNLTGAFLGARAAARVMAPGGRLIFTGSVLGERPARGLAAYSASKAGLVGMAKALALDLASAGITVNVVAPGWFDSPLAAGWKSNDRLEQSILDHTALRRWGRPGELVGAYLFLASAASDFVTGAVLTVDGGYLLK</sequence>
<dbReference type="PROSITE" id="PS00061">
    <property type="entry name" value="ADH_SHORT"/>
    <property type="match status" value="1"/>
</dbReference>
<dbReference type="InterPro" id="IPR020904">
    <property type="entry name" value="Sc_DH/Rdtase_CS"/>
</dbReference>
<evidence type="ECO:0000256" key="2">
    <source>
        <dbReference type="ARBA" id="ARBA00023002"/>
    </source>
</evidence>
<dbReference type="PANTHER" id="PTHR42760">
    <property type="entry name" value="SHORT-CHAIN DEHYDROGENASES/REDUCTASES FAMILY MEMBER"/>
    <property type="match status" value="1"/>
</dbReference>
<name>A0A937RB60_9ACTN</name>
<dbReference type="FunFam" id="3.40.50.720:FF:000084">
    <property type="entry name" value="Short-chain dehydrogenase reductase"/>
    <property type="match status" value="1"/>
</dbReference>
<keyword evidence="4" id="KW-1185">Reference proteome</keyword>
<dbReference type="GO" id="GO:0006633">
    <property type="term" value="P:fatty acid biosynthetic process"/>
    <property type="evidence" value="ECO:0007669"/>
    <property type="project" value="TreeGrafter"/>
</dbReference>
<reference evidence="3" key="1">
    <citation type="submission" date="2020-12" db="EMBL/GenBank/DDBJ databases">
        <title>Genomic characterization of non-nitrogen-fixing Frankia strains.</title>
        <authorList>
            <person name="Carlos-Shanley C."/>
            <person name="Guerra T."/>
            <person name="Hahn D."/>
        </authorList>
    </citation>
    <scope>NUCLEOTIDE SEQUENCE</scope>
    <source>
        <strain evidence="3">CN6</strain>
    </source>
</reference>
<dbReference type="Proteomes" id="UP000604475">
    <property type="component" value="Unassembled WGS sequence"/>
</dbReference>
<dbReference type="GO" id="GO:0048038">
    <property type="term" value="F:quinone binding"/>
    <property type="evidence" value="ECO:0007669"/>
    <property type="project" value="TreeGrafter"/>
</dbReference>
<organism evidence="3 4">
    <name type="scientific">Frankia nepalensis</name>
    <dbReference type="NCBI Taxonomy" id="1836974"/>
    <lineage>
        <taxon>Bacteria</taxon>
        <taxon>Bacillati</taxon>
        <taxon>Actinomycetota</taxon>
        <taxon>Actinomycetes</taxon>
        <taxon>Frankiales</taxon>
        <taxon>Frankiaceae</taxon>
        <taxon>Frankia</taxon>
    </lineage>
</organism>
<dbReference type="RefSeq" id="WP_203007891.1">
    <property type="nucleotide sequence ID" value="NZ_JADWYU010000278.1"/>
</dbReference>
<dbReference type="Pfam" id="PF13561">
    <property type="entry name" value="adh_short_C2"/>
    <property type="match status" value="1"/>
</dbReference>